<evidence type="ECO:0000313" key="1">
    <source>
        <dbReference type="EMBL" id="PXF62181.1"/>
    </source>
</evidence>
<accession>A0AC61L7C0</accession>
<protein>
    <submittedName>
        <fullName evidence="1">Uncharacterized protein</fullName>
    </submittedName>
</protein>
<name>A0AC61L7C0_9EURY</name>
<sequence length="70" mass="7427">MLKRIGSRTANEISGVTRVAYAISSKPPSTIEPVLNAQDRATCESMYGIAAIDNRGLGDAAVPHRSTLIL</sequence>
<organism evidence="1 2">
    <name type="scientific">Candidatus Methanogaster sp</name>
    <dbReference type="NCBI Taxonomy" id="3386292"/>
    <lineage>
        <taxon>Archaea</taxon>
        <taxon>Methanobacteriati</taxon>
        <taxon>Methanobacteriota</taxon>
        <taxon>Stenosarchaea group</taxon>
        <taxon>Methanomicrobia</taxon>
        <taxon>Methanosarcinales</taxon>
        <taxon>ANME-2 cluster</taxon>
        <taxon>Candidatus Methanogasteraceae</taxon>
        <taxon>Candidatus Methanogaster</taxon>
    </lineage>
</organism>
<evidence type="ECO:0000313" key="2">
    <source>
        <dbReference type="Proteomes" id="UP000248329"/>
    </source>
</evidence>
<reference evidence="1" key="1">
    <citation type="submission" date="2018-01" db="EMBL/GenBank/DDBJ databases">
        <authorList>
            <person name="Krukenberg V."/>
        </authorList>
    </citation>
    <scope>NUCLEOTIDE SEQUENCE</scope>
    <source>
        <strain evidence="1">E20ANME2</strain>
    </source>
</reference>
<dbReference type="EMBL" id="PQXF01000001">
    <property type="protein sequence ID" value="PXF62181.1"/>
    <property type="molecule type" value="Genomic_DNA"/>
</dbReference>
<comment type="caution">
    <text evidence="1">The sequence shown here is derived from an EMBL/GenBank/DDBJ whole genome shotgun (WGS) entry which is preliminary data.</text>
</comment>
<dbReference type="Proteomes" id="UP000248329">
    <property type="component" value="Unassembled WGS sequence"/>
</dbReference>
<gene>
    <name evidence="1" type="ORF">C4B59_00790</name>
</gene>
<proteinExistence type="predicted"/>